<reference evidence="3" key="2">
    <citation type="submission" date="2020-08" db="EMBL/GenBank/DDBJ databases">
        <title>Plant Genome Project.</title>
        <authorList>
            <person name="Zhang R.-G."/>
        </authorList>
    </citation>
    <scope>NUCLEOTIDE SEQUENCE</scope>
    <source>
        <strain evidence="3">Huo1</strain>
        <tissue evidence="3">Leaf</tissue>
    </source>
</reference>
<dbReference type="AlphaFoldDB" id="A0A8X8YD10"/>
<keyword evidence="2" id="KW-0812">Transmembrane</keyword>
<proteinExistence type="predicted"/>
<keyword evidence="2" id="KW-1133">Transmembrane helix</keyword>
<organism evidence="3">
    <name type="scientific">Salvia splendens</name>
    <name type="common">Scarlet sage</name>
    <dbReference type="NCBI Taxonomy" id="180675"/>
    <lineage>
        <taxon>Eukaryota</taxon>
        <taxon>Viridiplantae</taxon>
        <taxon>Streptophyta</taxon>
        <taxon>Embryophyta</taxon>
        <taxon>Tracheophyta</taxon>
        <taxon>Spermatophyta</taxon>
        <taxon>Magnoliopsida</taxon>
        <taxon>eudicotyledons</taxon>
        <taxon>Gunneridae</taxon>
        <taxon>Pentapetalae</taxon>
        <taxon>asterids</taxon>
        <taxon>lamiids</taxon>
        <taxon>Lamiales</taxon>
        <taxon>Lamiaceae</taxon>
        <taxon>Nepetoideae</taxon>
        <taxon>Mentheae</taxon>
        <taxon>Salviinae</taxon>
        <taxon>Salvia</taxon>
        <taxon>Salvia subgen. Calosphace</taxon>
        <taxon>core Calosphace</taxon>
    </lineage>
</organism>
<gene>
    <name evidence="3" type="ORF">SASPL_111703</name>
</gene>
<sequence length="427" mass="47810">MEDSNKLEEGFEPGPQLASKNEQLEGDRAAAHDVSIEAESKGTTTSEGQPVKSKRVATLDAFRGLTIVMMLEGRTNALTTRHGMAARLQTSLCPSSSSSWESPSLLPSRCIHRDTKDIEASVLGNSVARRISHAPDDLSYGVDMKVIRWCGILQRIALVYFIVALIEILTTKIRPTTLEPSRLSIFSAYRWQWLGGFVAFVIYMVTTFSLYVPDWSFVLHEHHKSERYYVKCGMRGHLGPACNAVGYVDRQVWGINHLYSDPVWKRLRACTFSSPSSGPLRKDAPSWCRAPFEPEELLSSISAIVSGTIGIHYGHILIHFKGHAERLKHWVRMAVVLLVVALILHFTDAIPINKQLYSFSYVCFTAGAAGIVFSAFYILIDVWGMRTPFLFLEWIGMNAMLVFVMAAQGIFAGFVNGWYFKDSDNMV</sequence>
<dbReference type="EMBL" id="PNBA02000004">
    <property type="protein sequence ID" value="KAG6427458.1"/>
    <property type="molecule type" value="Genomic_DNA"/>
</dbReference>
<feature type="transmembrane region" description="Helical" evidence="2">
    <location>
        <begin position="152"/>
        <end position="170"/>
    </location>
</feature>
<evidence type="ECO:0000313" key="3">
    <source>
        <dbReference type="EMBL" id="KAG6427458.1"/>
    </source>
</evidence>
<name>A0A8X8YD10_SALSN</name>
<dbReference type="PANTHER" id="PTHR31061:SF5">
    <property type="entry name" value="HEPARAN-ALPHA-GLUCOSAMINIDE N-ACETYLTRANSFERASE CATALYTIC DOMAIN-CONTAINING PROTEIN"/>
    <property type="match status" value="1"/>
</dbReference>
<evidence type="ECO:0000313" key="4">
    <source>
        <dbReference type="Proteomes" id="UP000298416"/>
    </source>
</evidence>
<reference evidence="3" key="1">
    <citation type="submission" date="2018-01" db="EMBL/GenBank/DDBJ databases">
        <authorList>
            <person name="Mao J.F."/>
        </authorList>
    </citation>
    <scope>NUCLEOTIDE SEQUENCE</scope>
    <source>
        <strain evidence="3">Huo1</strain>
        <tissue evidence="3">Leaf</tissue>
    </source>
</reference>
<evidence type="ECO:0000256" key="1">
    <source>
        <dbReference type="SAM" id="MobiDB-lite"/>
    </source>
</evidence>
<comment type="caution">
    <text evidence="3">The sequence shown here is derived from an EMBL/GenBank/DDBJ whole genome shotgun (WGS) entry which is preliminary data.</text>
</comment>
<feature type="transmembrane region" description="Helical" evidence="2">
    <location>
        <begin position="330"/>
        <end position="347"/>
    </location>
</feature>
<keyword evidence="2" id="KW-0472">Membrane</keyword>
<feature type="transmembrane region" description="Helical" evidence="2">
    <location>
        <begin position="297"/>
        <end position="318"/>
    </location>
</feature>
<feature type="region of interest" description="Disordered" evidence="1">
    <location>
        <begin position="1"/>
        <end position="51"/>
    </location>
</feature>
<dbReference type="Proteomes" id="UP000298416">
    <property type="component" value="Unassembled WGS sequence"/>
</dbReference>
<dbReference type="PANTHER" id="PTHR31061">
    <property type="entry name" value="LD22376P"/>
    <property type="match status" value="1"/>
</dbReference>
<feature type="transmembrane region" description="Helical" evidence="2">
    <location>
        <begin position="191"/>
        <end position="212"/>
    </location>
</feature>
<feature type="compositionally biased region" description="Basic and acidic residues" evidence="1">
    <location>
        <begin position="22"/>
        <end position="40"/>
    </location>
</feature>
<evidence type="ECO:0008006" key="5">
    <source>
        <dbReference type="Google" id="ProtNLM"/>
    </source>
</evidence>
<evidence type="ECO:0000256" key="2">
    <source>
        <dbReference type="SAM" id="Phobius"/>
    </source>
</evidence>
<protein>
    <recommendedName>
        <fullName evidence="5">Heparan-alpha-glucosaminide N-acetyltransferase</fullName>
    </recommendedName>
</protein>
<accession>A0A8X8YD10</accession>
<feature type="transmembrane region" description="Helical" evidence="2">
    <location>
        <begin position="359"/>
        <end position="380"/>
    </location>
</feature>
<keyword evidence="4" id="KW-1185">Reference proteome</keyword>
<feature type="transmembrane region" description="Helical" evidence="2">
    <location>
        <begin position="401"/>
        <end position="420"/>
    </location>
</feature>